<sequence length="54" mass="6053">MPEELTPVERSRRMKAAQTLHEASTILSVYKKGDLELAQKLMDIADEIAPNQGQ</sequence>
<protein>
    <submittedName>
        <fullName evidence="1">Uncharacterized protein</fullName>
    </submittedName>
</protein>
<dbReference type="EMBL" id="EU826466">
    <property type="protein sequence ID" value="ACH62049.1"/>
    <property type="molecule type" value="Genomic_DNA"/>
</dbReference>
<name>B5LJ52_9CAUD</name>
<accession>B5LJ52</accession>
<organism evidence="1 2">
    <name type="scientific">Mycobacterium phage Myrna</name>
    <dbReference type="NCBI Taxonomy" id="546805"/>
    <lineage>
        <taxon>Viruses</taxon>
        <taxon>Duplodnaviria</taxon>
        <taxon>Heunggongvirae</taxon>
        <taxon>Uroviricota</taxon>
        <taxon>Caudoviricetes</taxon>
        <taxon>Ceeclamvirinae</taxon>
        <taxon>Myrnavirus</taxon>
        <taxon>Myrnavirus myrna</taxon>
    </lineage>
</organism>
<dbReference type="RefSeq" id="YP_002224959.1">
    <property type="nucleotide sequence ID" value="NC_011273.1"/>
</dbReference>
<reference evidence="1 2" key="1">
    <citation type="submission" date="2008-06" db="EMBL/GenBank/DDBJ databases">
        <authorList>
            <person name="Smith A.L."/>
            <person name="Paladin E.C."/>
            <person name="Jacobs-Sera D."/>
            <person name="Hendirx R.W."/>
            <person name="Hatfull G.F."/>
        </authorList>
    </citation>
    <scope>NUCLEOTIDE SEQUENCE [LARGE SCALE GENOMIC DNA]</scope>
</reference>
<evidence type="ECO:0000313" key="2">
    <source>
        <dbReference type="Proteomes" id="UP000001849"/>
    </source>
</evidence>
<keyword evidence="2" id="KW-1185">Reference proteome</keyword>
<dbReference type="KEGG" id="vg:6920745"/>
<dbReference type="Proteomes" id="UP000001849">
    <property type="component" value="Segment"/>
</dbReference>
<proteinExistence type="predicted"/>
<gene>
    <name evidence="1" type="primary">41</name>
    <name evidence="1" type="ORF">MYRNA_41</name>
</gene>
<evidence type="ECO:0000313" key="1">
    <source>
        <dbReference type="EMBL" id="ACH62049.1"/>
    </source>
</evidence>
<dbReference type="GeneID" id="6920745"/>